<name>A0A9J6PGL1_9PROT</name>
<keyword evidence="5 7" id="KW-1133">Transmembrane helix</keyword>
<dbReference type="EMBL" id="JAMZFT010000004">
    <property type="protein sequence ID" value="MCP1337881.1"/>
    <property type="molecule type" value="Genomic_DNA"/>
</dbReference>
<dbReference type="GO" id="GO:0005886">
    <property type="term" value="C:plasma membrane"/>
    <property type="evidence" value="ECO:0007669"/>
    <property type="project" value="UniProtKB-SubCell"/>
</dbReference>
<evidence type="ECO:0000256" key="1">
    <source>
        <dbReference type="ARBA" id="ARBA00004651"/>
    </source>
</evidence>
<sequence length="405" mass="42478">MRRYRYRALTGLGDVVDGEVDAENRTDAVRQLRERALDPLRLDTGRHSPLMDLLGREVVVSRGKQLALRRDFARDLAVLRKAGAPLDQALDMIGNGTDAAARLARRVAQRSAAGEPLSRALRAEPRIFDAPSIALLEAGEASGDLAGALSTLARLTDDMIATRSETIRALLYPAALLLAALLAIGLMIFHVLPSFERIFAGSGADIPAGARAIFAIGDAVRVGALPAAGALLAAIAAGMAMRSTEAGRRTLSHWFLRLPVAGRLSAGLDLGRALLIAGRLLESGSPADRAVELAGRTCASATFRDALTHAAERIREGAGVAAALAEVPLMPPRSARMIAIGEASGTLPRMLSDVADMLKREASATLDALLRMLPPALTVAIGVLVAGLVYAILNALLSINELALG</sequence>
<evidence type="ECO:0000256" key="2">
    <source>
        <dbReference type="ARBA" id="ARBA00005745"/>
    </source>
</evidence>
<accession>A0A9J6PGL1</accession>
<dbReference type="InterPro" id="IPR042094">
    <property type="entry name" value="T2SS_GspF_sf"/>
</dbReference>
<feature type="domain" description="Type II secretion system protein GspF" evidence="8">
    <location>
        <begin position="72"/>
        <end position="193"/>
    </location>
</feature>
<reference evidence="9" key="1">
    <citation type="submission" date="2022-06" db="EMBL/GenBank/DDBJ databases">
        <title>Isolation and Genomics of Futiania mangrovii gen. nov., sp. nov., a Rare and Metabolically-versatile member in the Class Alphaproteobacteria.</title>
        <authorList>
            <person name="Liu L."/>
            <person name="Huang W.-C."/>
            <person name="Pan J."/>
            <person name="Li J."/>
            <person name="Huang Y."/>
            <person name="Du H."/>
            <person name="Liu Y."/>
            <person name="Li M."/>
        </authorList>
    </citation>
    <scope>NUCLEOTIDE SEQUENCE</scope>
    <source>
        <strain evidence="9">FT118</strain>
    </source>
</reference>
<proteinExistence type="inferred from homology"/>
<evidence type="ECO:0000256" key="4">
    <source>
        <dbReference type="ARBA" id="ARBA00022692"/>
    </source>
</evidence>
<evidence type="ECO:0000259" key="8">
    <source>
        <dbReference type="Pfam" id="PF00482"/>
    </source>
</evidence>
<organism evidence="9 10">
    <name type="scientific">Futiania mangrovi</name>
    <dbReference type="NCBI Taxonomy" id="2959716"/>
    <lineage>
        <taxon>Bacteria</taxon>
        <taxon>Pseudomonadati</taxon>
        <taxon>Pseudomonadota</taxon>
        <taxon>Alphaproteobacteria</taxon>
        <taxon>Futianiales</taxon>
        <taxon>Futianiaceae</taxon>
        <taxon>Futiania</taxon>
    </lineage>
</organism>
<feature type="transmembrane region" description="Helical" evidence="7">
    <location>
        <begin position="169"/>
        <end position="192"/>
    </location>
</feature>
<comment type="subcellular location">
    <subcellularLocation>
        <location evidence="1">Cell membrane</location>
        <topology evidence="1">Multi-pass membrane protein</topology>
    </subcellularLocation>
</comment>
<evidence type="ECO:0000256" key="7">
    <source>
        <dbReference type="SAM" id="Phobius"/>
    </source>
</evidence>
<keyword evidence="10" id="KW-1185">Reference proteome</keyword>
<evidence type="ECO:0000256" key="3">
    <source>
        <dbReference type="ARBA" id="ARBA00022475"/>
    </source>
</evidence>
<feature type="domain" description="Type II secretion system protein GspF" evidence="8">
    <location>
        <begin position="278"/>
        <end position="393"/>
    </location>
</feature>
<dbReference type="InterPro" id="IPR018076">
    <property type="entry name" value="T2SS_GspF_dom"/>
</dbReference>
<dbReference type="Gene3D" id="1.20.81.30">
    <property type="entry name" value="Type II secretion system (T2SS), domain F"/>
    <property type="match status" value="2"/>
</dbReference>
<gene>
    <name evidence="9" type="ORF">NJQ99_15775</name>
</gene>
<evidence type="ECO:0000313" key="9">
    <source>
        <dbReference type="EMBL" id="MCP1337881.1"/>
    </source>
</evidence>
<evidence type="ECO:0000256" key="6">
    <source>
        <dbReference type="ARBA" id="ARBA00023136"/>
    </source>
</evidence>
<comment type="similarity">
    <text evidence="2">Belongs to the GSP F family.</text>
</comment>
<comment type="caution">
    <text evidence="9">The sequence shown here is derived from an EMBL/GenBank/DDBJ whole genome shotgun (WGS) entry which is preliminary data.</text>
</comment>
<protein>
    <submittedName>
        <fullName evidence="9">Type II secretion system F family protein</fullName>
    </submittedName>
</protein>
<dbReference type="InterPro" id="IPR003004">
    <property type="entry name" value="GspF/PilC"/>
</dbReference>
<feature type="transmembrane region" description="Helical" evidence="7">
    <location>
        <begin position="376"/>
        <end position="399"/>
    </location>
</feature>
<dbReference type="AlphaFoldDB" id="A0A9J6PGL1"/>
<keyword evidence="6 7" id="KW-0472">Membrane</keyword>
<dbReference type="PANTHER" id="PTHR30012:SF0">
    <property type="entry name" value="TYPE II SECRETION SYSTEM PROTEIN F-RELATED"/>
    <property type="match status" value="1"/>
</dbReference>
<dbReference type="PANTHER" id="PTHR30012">
    <property type="entry name" value="GENERAL SECRETION PATHWAY PROTEIN"/>
    <property type="match status" value="1"/>
</dbReference>
<dbReference type="Pfam" id="PF00482">
    <property type="entry name" value="T2SSF"/>
    <property type="match status" value="2"/>
</dbReference>
<evidence type="ECO:0000313" key="10">
    <source>
        <dbReference type="Proteomes" id="UP001055804"/>
    </source>
</evidence>
<feature type="transmembrane region" description="Helical" evidence="7">
    <location>
        <begin position="212"/>
        <end position="239"/>
    </location>
</feature>
<dbReference type="Proteomes" id="UP001055804">
    <property type="component" value="Unassembled WGS sequence"/>
</dbReference>
<evidence type="ECO:0000256" key="5">
    <source>
        <dbReference type="ARBA" id="ARBA00022989"/>
    </source>
</evidence>
<keyword evidence="4 7" id="KW-0812">Transmembrane</keyword>
<dbReference type="RefSeq" id="WP_269333841.1">
    <property type="nucleotide sequence ID" value="NZ_JAMZFT010000004.1"/>
</dbReference>
<keyword evidence="3" id="KW-1003">Cell membrane</keyword>